<reference evidence="2" key="3">
    <citation type="submission" date="2024-02" db="UniProtKB">
        <authorList>
            <consortium name="WormBaseParasite"/>
        </authorList>
    </citation>
    <scope>IDENTIFICATION</scope>
    <source>
        <strain evidence="2">pt0022</strain>
    </source>
</reference>
<dbReference type="AlphaFoldDB" id="A0AAF5Q6D3"/>
<proteinExistence type="predicted"/>
<accession>A0AAF5Q6D3</accession>
<reference evidence="1" key="2">
    <citation type="journal article" date="2016" name="Mol. Ecol.">
        <title>Population genomics of the filarial nematode parasite Wuchereria bancrofti from mosquitoes.</title>
        <authorList>
            <person name="Small S.T."/>
            <person name="Reimer L.J."/>
            <person name="Tisch D.J."/>
            <person name="King C.L."/>
            <person name="Christensen B.M."/>
            <person name="Siba P.M."/>
            <person name="Kazura J.W."/>
            <person name="Serre D."/>
            <person name="Zimmerman P.A."/>
        </authorList>
    </citation>
    <scope>NUCLEOTIDE SEQUENCE</scope>
    <source>
        <strain evidence="1">pt0022</strain>
    </source>
</reference>
<protein>
    <submittedName>
        <fullName evidence="2">Uncharacterized protein</fullName>
    </submittedName>
</protein>
<dbReference type="Proteomes" id="UP000093561">
    <property type="component" value="Unassembled WGS sequence"/>
</dbReference>
<evidence type="ECO:0000313" key="2">
    <source>
        <dbReference type="WBParaSite" id="mrna-Wban_10719"/>
    </source>
</evidence>
<reference evidence="1" key="1">
    <citation type="submission" date="2015-03" db="EMBL/GenBank/DDBJ databases">
        <title>Wuchereria bancrofti Genome Sequencing Papua New Guinea Strain.</title>
        <authorList>
            <person name="Small S.T."/>
            <person name="Serre D."/>
            <person name="Zimmerman P.A."/>
        </authorList>
    </citation>
    <scope>NUCLEOTIDE SEQUENCE [LARGE SCALE GENOMIC DNA]</scope>
    <source>
        <strain evidence="1">pt0022</strain>
    </source>
</reference>
<organism evidence="1 2">
    <name type="scientific">Wuchereria bancrofti</name>
    <dbReference type="NCBI Taxonomy" id="6293"/>
    <lineage>
        <taxon>Eukaryota</taxon>
        <taxon>Metazoa</taxon>
        <taxon>Ecdysozoa</taxon>
        <taxon>Nematoda</taxon>
        <taxon>Chromadorea</taxon>
        <taxon>Rhabditida</taxon>
        <taxon>Spirurina</taxon>
        <taxon>Spiruromorpha</taxon>
        <taxon>Filarioidea</taxon>
        <taxon>Onchocercidae</taxon>
        <taxon>Wuchereria</taxon>
    </lineage>
</organism>
<dbReference type="WBParaSite" id="mrna-Wban_10719">
    <property type="protein sequence ID" value="mrna-Wban_10719"/>
    <property type="gene ID" value="Wban_10719"/>
</dbReference>
<sequence length="132" mass="15207">MERVLRQLEAIGKNKVEQPTIETIIKSKLSNWILNQVYQQKEDDQKRDLVFSATKITGIASVTYILQWSNELIDSRKSMFALIALRLDIANSTAEKEHVVFIVRNLITALFVPLRLISPNSLKILELTKERL</sequence>
<evidence type="ECO:0000313" key="1">
    <source>
        <dbReference type="Proteomes" id="UP000093561"/>
    </source>
</evidence>
<name>A0AAF5Q6D3_WUCBA</name>